<evidence type="ECO:0000256" key="1">
    <source>
        <dbReference type="ARBA" id="ARBA00022884"/>
    </source>
</evidence>
<name>A0A1G4JG73_9SACH</name>
<feature type="domain" description="RRM" evidence="3">
    <location>
        <begin position="34"/>
        <end position="112"/>
    </location>
</feature>
<dbReference type="GO" id="GO:0000384">
    <property type="term" value="F:first spliceosomal transesterification activity"/>
    <property type="evidence" value="ECO:0007669"/>
    <property type="project" value="EnsemblFungi"/>
</dbReference>
<dbReference type="GO" id="GO:0000349">
    <property type="term" value="P:generation of catalytic spliceosome for first transesterification step"/>
    <property type="evidence" value="ECO:0007669"/>
    <property type="project" value="EnsemblFungi"/>
</dbReference>
<dbReference type="GO" id="GO:0005686">
    <property type="term" value="C:U2 snRNP"/>
    <property type="evidence" value="ECO:0007669"/>
    <property type="project" value="EnsemblFungi"/>
</dbReference>
<dbReference type="STRING" id="1266660.A0A1G4JG73"/>
<dbReference type="EMBL" id="LT598455">
    <property type="protein sequence ID" value="SCU89086.1"/>
    <property type="molecule type" value="Genomic_DNA"/>
</dbReference>
<accession>A0A1G4JG73</accession>
<dbReference type="SUPFAM" id="SSF54928">
    <property type="entry name" value="RNA-binding domain, RBD"/>
    <property type="match status" value="1"/>
</dbReference>
<dbReference type="Proteomes" id="UP000190274">
    <property type="component" value="Chromosome E"/>
</dbReference>
<dbReference type="CDD" id="cd12411">
    <property type="entry name" value="RRM_ist3_like"/>
    <property type="match status" value="1"/>
</dbReference>
<gene>
    <name evidence="4" type="ORF">LADA_0E13608G</name>
</gene>
<evidence type="ECO:0000259" key="3">
    <source>
        <dbReference type="PROSITE" id="PS50102"/>
    </source>
</evidence>
<dbReference type="InterPro" id="IPR012677">
    <property type="entry name" value="Nucleotide-bd_a/b_plait_sf"/>
</dbReference>
<sequence>MNQIRAIQNLSLRELESGILSPSASWHNEYKDQAYIYVGGLNKDLTEGDVLTIFSQYGVPVDVKLVRDQETGDSKGFGYLKYEDQRSTALAVDNLNGTTIAGKSLRVDHTFYTPRDVDRDYNEAVKTELERDLAGIPKLADTSELLITSTSRAGNEFEDPMAQHI</sequence>
<dbReference type="GO" id="GO:0051237">
    <property type="term" value="P:maintenance of RNA location"/>
    <property type="evidence" value="ECO:0007669"/>
    <property type="project" value="EnsemblFungi"/>
</dbReference>
<dbReference type="AlphaFoldDB" id="A0A1G4JG73"/>
<dbReference type="GO" id="GO:0071011">
    <property type="term" value="C:precatalytic spliceosome"/>
    <property type="evidence" value="ECO:0007669"/>
    <property type="project" value="TreeGrafter"/>
</dbReference>
<evidence type="ECO:0000313" key="5">
    <source>
        <dbReference type="Proteomes" id="UP000190274"/>
    </source>
</evidence>
<dbReference type="GO" id="GO:0000974">
    <property type="term" value="C:Prp19 complex"/>
    <property type="evidence" value="ECO:0007669"/>
    <property type="project" value="EnsemblFungi"/>
</dbReference>
<dbReference type="PROSITE" id="PS50102">
    <property type="entry name" value="RRM"/>
    <property type="match status" value="1"/>
</dbReference>
<dbReference type="Gene3D" id="3.30.70.330">
    <property type="match status" value="1"/>
</dbReference>
<evidence type="ECO:0000256" key="2">
    <source>
        <dbReference type="PROSITE-ProRule" id="PRU00176"/>
    </source>
</evidence>
<dbReference type="PANTHER" id="PTHR45880">
    <property type="entry name" value="RNA-BINDING MOTIF PROTEIN, X-LINKED 2"/>
    <property type="match status" value="1"/>
</dbReference>
<dbReference type="Pfam" id="PF00076">
    <property type="entry name" value="RRM_1"/>
    <property type="match status" value="1"/>
</dbReference>
<organism evidence="4 5">
    <name type="scientific">Lachancea dasiensis</name>
    <dbReference type="NCBI Taxonomy" id="1072105"/>
    <lineage>
        <taxon>Eukaryota</taxon>
        <taxon>Fungi</taxon>
        <taxon>Dikarya</taxon>
        <taxon>Ascomycota</taxon>
        <taxon>Saccharomycotina</taxon>
        <taxon>Saccharomycetes</taxon>
        <taxon>Saccharomycetales</taxon>
        <taxon>Saccharomycetaceae</taxon>
        <taxon>Lachancea</taxon>
    </lineage>
</organism>
<dbReference type="GO" id="GO:0000245">
    <property type="term" value="P:spliceosomal complex assembly"/>
    <property type="evidence" value="ECO:0007669"/>
    <property type="project" value="EnsemblFungi"/>
</dbReference>
<dbReference type="GO" id="GO:0071013">
    <property type="term" value="C:catalytic step 2 spliceosome"/>
    <property type="evidence" value="ECO:0007669"/>
    <property type="project" value="TreeGrafter"/>
</dbReference>
<keyword evidence="1 2" id="KW-0694">RNA-binding</keyword>
<proteinExistence type="predicted"/>
<dbReference type="OrthoDB" id="2573941at2759"/>
<dbReference type="InterPro" id="IPR035979">
    <property type="entry name" value="RBD_domain_sf"/>
</dbReference>
<protein>
    <submittedName>
        <fullName evidence="4">LADA_0E13608g1_1</fullName>
    </submittedName>
</protein>
<dbReference type="GO" id="GO:0070274">
    <property type="term" value="C:RES complex"/>
    <property type="evidence" value="ECO:0007669"/>
    <property type="project" value="EnsemblFungi"/>
</dbReference>
<dbReference type="InterPro" id="IPR045844">
    <property type="entry name" value="RRM_Ist3-like"/>
</dbReference>
<dbReference type="InterPro" id="IPR051847">
    <property type="entry name" value="RNA_proc/Spliceosome_comp"/>
</dbReference>
<dbReference type="SMART" id="SM00360">
    <property type="entry name" value="RRM"/>
    <property type="match status" value="1"/>
</dbReference>
<dbReference type="InterPro" id="IPR000504">
    <property type="entry name" value="RRM_dom"/>
</dbReference>
<dbReference type="GO" id="GO:0003723">
    <property type="term" value="F:RNA binding"/>
    <property type="evidence" value="ECO:0007669"/>
    <property type="project" value="UniProtKB-UniRule"/>
</dbReference>
<keyword evidence="5" id="KW-1185">Reference proteome</keyword>
<evidence type="ECO:0000313" key="4">
    <source>
        <dbReference type="EMBL" id="SCU89086.1"/>
    </source>
</evidence>
<dbReference type="GO" id="GO:0006406">
    <property type="term" value="P:mRNA export from nucleus"/>
    <property type="evidence" value="ECO:0007669"/>
    <property type="project" value="EnsemblFungi"/>
</dbReference>
<reference evidence="5" key="1">
    <citation type="submission" date="2016-03" db="EMBL/GenBank/DDBJ databases">
        <authorList>
            <person name="Devillers H."/>
        </authorList>
    </citation>
    <scope>NUCLEOTIDE SEQUENCE [LARGE SCALE GENOMIC DNA]</scope>
</reference>
<dbReference type="PANTHER" id="PTHR45880:SF1">
    <property type="entry name" value="RNA-BINDING MOTIF PROTEIN, X-LINKED 2"/>
    <property type="match status" value="1"/>
</dbReference>